<dbReference type="Gene3D" id="3.30.450.20">
    <property type="entry name" value="PAS domain"/>
    <property type="match status" value="1"/>
</dbReference>
<evidence type="ECO:0000313" key="3">
    <source>
        <dbReference type="Proteomes" id="UP000503313"/>
    </source>
</evidence>
<gene>
    <name evidence="2" type="ORF">ADFLV_0086</name>
</gene>
<protein>
    <submittedName>
        <fullName evidence="2">PAS sensor-containing signal transduction protein</fullName>
    </submittedName>
</protein>
<organism evidence="2 3">
    <name type="scientific">Arcobacter defluvii</name>
    <dbReference type="NCBI Taxonomy" id="873191"/>
    <lineage>
        <taxon>Bacteria</taxon>
        <taxon>Pseudomonadati</taxon>
        <taxon>Campylobacterota</taxon>
        <taxon>Epsilonproteobacteria</taxon>
        <taxon>Campylobacterales</taxon>
        <taxon>Arcobacteraceae</taxon>
        <taxon>Arcobacter</taxon>
    </lineage>
</organism>
<accession>A0AAE7BCU1</accession>
<feature type="domain" description="PAS" evidence="1">
    <location>
        <begin position="19"/>
        <end position="45"/>
    </location>
</feature>
<dbReference type="Proteomes" id="UP000503313">
    <property type="component" value="Chromosome"/>
</dbReference>
<dbReference type="InterPro" id="IPR035965">
    <property type="entry name" value="PAS-like_dom_sf"/>
</dbReference>
<name>A0AAE7BCU1_9BACT</name>
<proteinExistence type="predicted"/>
<evidence type="ECO:0000259" key="1">
    <source>
        <dbReference type="PROSITE" id="PS50112"/>
    </source>
</evidence>
<dbReference type="SUPFAM" id="SSF55785">
    <property type="entry name" value="PYP-like sensor domain (PAS domain)"/>
    <property type="match status" value="1"/>
</dbReference>
<dbReference type="KEGG" id="adz:ADFLV_0086"/>
<dbReference type="InterPro" id="IPR013655">
    <property type="entry name" value="PAS_fold_3"/>
</dbReference>
<keyword evidence="3" id="KW-1185">Reference proteome</keyword>
<dbReference type="NCBIfam" id="TIGR00229">
    <property type="entry name" value="sensory_box"/>
    <property type="match status" value="1"/>
</dbReference>
<dbReference type="RefSeq" id="WP_129011444.1">
    <property type="nucleotide sequence ID" value="NZ_CP053835.1"/>
</dbReference>
<dbReference type="CDD" id="cd00130">
    <property type="entry name" value="PAS"/>
    <property type="match status" value="1"/>
</dbReference>
<dbReference type="AlphaFoldDB" id="A0AAE7BCU1"/>
<dbReference type="PROSITE" id="PS50112">
    <property type="entry name" value="PAS"/>
    <property type="match status" value="1"/>
</dbReference>
<dbReference type="EMBL" id="CP053835">
    <property type="protein sequence ID" value="QKF76158.1"/>
    <property type="molecule type" value="Genomic_DNA"/>
</dbReference>
<sequence length="128" mass="14780">MKNREIELNKKTMIVSETNEKGIITYANSDFCIIAGYTKEELIGNPHSMVRHQDMPKAAFEDLWKTVKAGKIWNGIVKNSTKNGGYYWVNATAYPSKTRNGEIRYISVRVKPTKEEIQKAEMLYRTMK</sequence>
<dbReference type="InterPro" id="IPR000014">
    <property type="entry name" value="PAS"/>
</dbReference>
<dbReference type="Pfam" id="PF08447">
    <property type="entry name" value="PAS_3"/>
    <property type="match status" value="1"/>
</dbReference>
<reference evidence="2 3" key="1">
    <citation type="submission" date="2020-05" db="EMBL/GenBank/DDBJ databases">
        <title>Complete genome sequencing of Campylobacter and Arcobacter type strains.</title>
        <authorList>
            <person name="Miller W.G."/>
            <person name="Yee E."/>
        </authorList>
    </citation>
    <scope>NUCLEOTIDE SEQUENCE [LARGE SCALE GENOMIC DNA]</scope>
    <source>
        <strain evidence="2 3">LMG 25694</strain>
    </source>
</reference>
<evidence type="ECO:0000313" key="2">
    <source>
        <dbReference type="EMBL" id="QKF76158.1"/>
    </source>
</evidence>